<dbReference type="Proteomes" id="UP000468901">
    <property type="component" value="Unassembled WGS sequence"/>
</dbReference>
<proteinExistence type="inferred from homology"/>
<dbReference type="GO" id="GO:0005524">
    <property type="term" value="F:ATP binding"/>
    <property type="evidence" value="ECO:0007669"/>
    <property type="project" value="UniProtKB-KW"/>
</dbReference>
<name>A0A6N6VL61_9HYPH</name>
<evidence type="ECO:0000313" key="14">
    <source>
        <dbReference type="EMBL" id="KAB7740158.1"/>
    </source>
</evidence>
<evidence type="ECO:0000313" key="15">
    <source>
        <dbReference type="Proteomes" id="UP000468901"/>
    </source>
</evidence>
<dbReference type="GO" id="GO:0016301">
    <property type="term" value="F:kinase activity"/>
    <property type="evidence" value="ECO:0007669"/>
    <property type="project" value="UniProtKB-KW"/>
</dbReference>
<dbReference type="PANTHER" id="PTHR43071:SF1">
    <property type="entry name" value="2-AMINO-4-HYDROXY-6-HYDROXYMETHYLDIHYDROPTERIDINE PYROPHOSPHOKINASE"/>
    <property type="match status" value="1"/>
</dbReference>
<feature type="domain" description="7,8-dihydro-6-hydroxymethylpterin-pyrophosphokinase" evidence="13">
    <location>
        <begin position="89"/>
        <end position="100"/>
    </location>
</feature>
<keyword evidence="8" id="KW-0067">ATP-binding</keyword>
<dbReference type="PROSITE" id="PS00794">
    <property type="entry name" value="HPPK"/>
    <property type="match status" value="1"/>
</dbReference>
<evidence type="ECO:0000256" key="2">
    <source>
        <dbReference type="ARBA" id="ARBA00005810"/>
    </source>
</evidence>
<gene>
    <name evidence="14" type="primary">folK</name>
    <name evidence="14" type="ORF">F2P47_09115</name>
</gene>
<comment type="similarity">
    <text evidence="2">Belongs to the HPPK family.</text>
</comment>
<dbReference type="PANTHER" id="PTHR43071">
    <property type="entry name" value="2-AMINO-4-HYDROXY-6-HYDROXYMETHYLDIHYDROPTERIDINE PYROPHOSPHOKINASE"/>
    <property type="match status" value="1"/>
</dbReference>
<organism evidence="14 15">
    <name type="scientific">Parvibaculum sedimenti</name>
    <dbReference type="NCBI Taxonomy" id="2608632"/>
    <lineage>
        <taxon>Bacteria</taxon>
        <taxon>Pseudomonadati</taxon>
        <taxon>Pseudomonadota</taxon>
        <taxon>Alphaproteobacteria</taxon>
        <taxon>Hyphomicrobiales</taxon>
        <taxon>Parvibaculaceae</taxon>
        <taxon>Parvibaculum</taxon>
    </lineage>
</organism>
<dbReference type="InterPro" id="IPR000550">
    <property type="entry name" value="Hppk"/>
</dbReference>
<evidence type="ECO:0000256" key="7">
    <source>
        <dbReference type="ARBA" id="ARBA00022777"/>
    </source>
</evidence>
<evidence type="ECO:0000256" key="6">
    <source>
        <dbReference type="ARBA" id="ARBA00022741"/>
    </source>
</evidence>
<dbReference type="EC" id="2.7.6.3" evidence="3"/>
<keyword evidence="9" id="KW-0289">Folate biosynthesis</keyword>
<comment type="caution">
    <text evidence="14">The sequence shown here is derived from an EMBL/GenBank/DDBJ whole genome shotgun (WGS) entry which is preliminary data.</text>
</comment>
<dbReference type="CDD" id="cd00483">
    <property type="entry name" value="HPPK"/>
    <property type="match status" value="1"/>
</dbReference>
<evidence type="ECO:0000256" key="9">
    <source>
        <dbReference type="ARBA" id="ARBA00022909"/>
    </source>
</evidence>
<keyword evidence="6" id="KW-0547">Nucleotide-binding</keyword>
<accession>A0A6N6VL61</accession>
<dbReference type="Gene3D" id="3.30.70.560">
    <property type="entry name" value="7,8-Dihydro-6-hydroxymethylpterin-pyrophosphokinase HPPK"/>
    <property type="match status" value="1"/>
</dbReference>
<evidence type="ECO:0000259" key="13">
    <source>
        <dbReference type="PROSITE" id="PS00794"/>
    </source>
</evidence>
<evidence type="ECO:0000256" key="3">
    <source>
        <dbReference type="ARBA" id="ARBA00013253"/>
    </source>
</evidence>
<comment type="pathway">
    <text evidence="1">Cofactor biosynthesis; tetrahydrofolate biosynthesis; 2-amino-4-hydroxy-6-hydroxymethyl-7,8-dihydropteridine diphosphate from 7,8-dihydroneopterin triphosphate: step 4/4.</text>
</comment>
<dbReference type="GO" id="GO:0003848">
    <property type="term" value="F:2-amino-4-hydroxy-6-hydroxymethyldihydropteridine diphosphokinase activity"/>
    <property type="evidence" value="ECO:0007669"/>
    <property type="project" value="UniProtKB-EC"/>
</dbReference>
<evidence type="ECO:0000256" key="1">
    <source>
        <dbReference type="ARBA" id="ARBA00005051"/>
    </source>
</evidence>
<reference evidence="14 15" key="1">
    <citation type="submission" date="2019-09" db="EMBL/GenBank/DDBJ databases">
        <title>Parvibaculum sedimenti sp. nov., isolated from sediment.</title>
        <authorList>
            <person name="Wang Y."/>
        </authorList>
    </citation>
    <scope>NUCLEOTIDE SEQUENCE [LARGE SCALE GENOMIC DNA]</scope>
    <source>
        <strain evidence="14 15">HXT-9</strain>
    </source>
</reference>
<dbReference type="GO" id="GO:0046656">
    <property type="term" value="P:folic acid biosynthetic process"/>
    <property type="evidence" value="ECO:0007669"/>
    <property type="project" value="UniProtKB-KW"/>
</dbReference>
<evidence type="ECO:0000256" key="4">
    <source>
        <dbReference type="ARBA" id="ARBA00016218"/>
    </source>
</evidence>
<dbReference type="SUPFAM" id="SSF55083">
    <property type="entry name" value="6-hydroxymethyl-7,8-dihydropterin pyrophosphokinase, HPPK"/>
    <property type="match status" value="1"/>
</dbReference>
<evidence type="ECO:0000256" key="12">
    <source>
        <dbReference type="ARBA" id="ARBA00033413"/>
    </source>
</evidence>
<dbReference type="EMBL" id="WESC01000007">
    <property type="protein sequence ID" value="KAB7740158.1"/>
    <property type="molecule type" value="Genomic_DNA"/>
</dbReference>
<dbReference type="RefSeq" id="WP_152216044.1">
    <property type="nucleotide sequence ID" value="NZ_JBAQYD010000043.1"/>
</dbReference>
<keyword evidence="5 14" id="KW-0808">Transferase</keyword>
<comment type="function">
    <text evidence="10">Catalyzes the transfer of pyrophosphate from adenosine triphosphate (ATP) to 6-hydroxymethyl-7,8-dihydropterin, an enzymatic step in folate biosynthesis pathway.</text>
</comment>
<dbReference type="Pfam" id="PF01288">
    <property type="entry name" value="HPPK"/>
    <property type="match status" value="1"/>
</dbReference>
<evidence type="ECO:0000256" key="5">
    <source>
        <dbReference type="ARBA" id="ARBA00022679"/>
    </source>
</evidence>
<protein>
    <recommendedName>
        <fullName evidence="4">2-amino-4-hydroxy-6-hydroxymethyldihydropteridine pyrophosphokinase</fullName>
        <ecNumber evidence="3">2.7.6.3</ecNumber>
    </recommendedName>
    <alternativeName>
        <fullName evidence="11">6-hydroxymethyl-7,8-dihydropterin pyrophosphokinase</fullName>
    </alternativeName>
    <alternativeName>
        <fullName evidence="12">7,8-dihydro-6-hydroxymethylpterin-pyrophosphokinase</fullName>
    </alternativeName>
</protein>
<keyword evidence="15" id="KW-1185">Reference proteome</keyword>
<dbReference type="NCBIfam" id="TIGR01498">
    <property type="entry name" value="folK"/>
    <property type="match status" value="1"/>
</dbReference>
<dbReference type="AlphaFoldDB" id="A0A6N6VL61"/>
<dbReference type="InterPro" id="IPR035907">
    <property type="entry name" value="Hppk_sf"/>
</dbReference>
<evidence type="ECO:0000256" key="10">
    <source>
        <dbReference type="ARBA" id="ARBA00029409"/>
    </source>
</evidence>
<dbReference type="GO" id="GO:0046654">
    <property type="term" value="P:tetrahydrofolate biosynthetic process"/>
    <property type="evidence" value="ECO:0007669"/>
    <property type="project" value="UniProtKB-UniPathway"/>
</dbReference>
<keyword evidence="7 14" id="KW-0418">Kinase</keyword>
<evidence type="ECO:0000256" key="8">
    <source>
        <dbReference type="ARBA" id="ARBA00022840"/>
    </source>
</evidence>
<sequence>MILLAFGANLTSVHGEPITVLEKALELMPSLGISVRRRSSWYRTPAITPYAQPPYVNGVAVVEAALPPVELLQMLHRIEAMFGRVRRVRWGERIIDIDLLDYDGLVVPPVGRRGADAGLGQLPLALPHPGIPDRGFVLVPLAEVAPEWRHPVTGQGPEELLQRLQAAQGIGALAGIEKITA</sequence>
<dbReference type="UniPathway" id="UPA00077">
    <property type="reaction ID" value="UER00155"/>
</dbReference>
<evidence type="ECO:0000256" key="11">
    <source>
        <dbReference type="ARBA" id="ARBA00029766"/>
    </source>
</evidence>